<evidence type="ECO:0000259" key="1">
    <source>
        <dbReference type="Pfam" id="PF22768"/>
    </source>
</evidence>
<sequence>MTNNGDIDSPVYITIHGPCTNPVITNLTTMNSIKIEREVPAGWRLEIDTAYGHNTVVLVKDDGSRINAYNWIAPGVRLNEFRLQRGLNVIDYNADIGKESTTIVMRYRERFTGI</sequence>
<gene>
    <name evidence="2" type="ORF">YBT1518_09165</name>
</gene>
<feature type="domain" description="Siphovirus-type tail component C-terminal" evidence="1">
    <location>
        <begin position="6"/>
        <end position="111"/>
    </location>
</feature>
<reference evidence="2 3" key="1">
    <citation type="submission" date="2013-05" db="EMBL/GenBank/DDBJ databases">
        <title>Complete genome sequence of Bacillus thuringiensis YBT-1518, a typical strain with high toxicity to nematode.</title>
        <authorList>
            <person name="Wang P."/>
            <person name="Zhang C."/>
            <person name="Guo M."/>
            <person name="Guo S."/>
            <person name="Zhu Y."/>
            <person name="Zheng J."/>
            <person name="Zhu L."/>
            <person name="Ruan L."/>
            <person name="Peng D."/>
            <person name="Sun M."/>
        </authorList>
    </citation>
    <scope>NUCLEOTIDE SEQUENCE [LARGE SCALE GENOMIC DNA]</scope>
    <source>
        <strain evidence="2 3">YBT-1518</strain>
    </source>
</reference>
<dbReference type="Proteomes" id="UP000018566">
    <property type="component" value="Chromosome"/>
</dbReference>
<name>A0A9W3PFA7_BACTU</name>
<accession>A0A9W3PFA7</accession>
<dbReference type="Pfam" id="PF22768">
    <property type="entry name" value="SPP1_Dit"/>
    <property type="match status" value="1"/>
</dbReference>
<dbReference type="KEGG" id="bthu:YBT1518_09165"/>
<proteinExistence type="predicted"/>
<dbReference type="InterPro" id="IPR054738">
    <property type="entry name" value="Siphovirus-type_tail_C"/>
</dbReference>
<dbReference type="AlphaFoldDB" id="A0A9W3PFA7"/>
<dbReference type="EMBL" id="CP005935">
    <property type="protein sequence ID" value="AHA71030.1"/>
    <property type="molecule type" value="Genomic_DNA"/>
</dbReference>
<dbReference type="RefSeq" id="WP_023521563.1">
    <property type="nucleotide sequence ID" value="NC_022873.1"/>
</dbReference>
<evidence type="ECO:0000313" key="3">
    <source>
        <dbReference type="Proteomes" id="UP000018566"/>
    </source>
</evidence>
<protein>
    <submittedName>
        <fullName evidence="2">Tail protein</fullName>
    </submittedName>
</protein>
<organism evidence="2 3">
    <name type="scientific">Bacillus thuringiensis YBT-1518</name>
    <dbReference type="NCBI Taxonomy" id="529122"/>
    <lineage>
        <taxon>Bacteria</taxon>
        <taxon>Bacillati</taxon>
        <taxon>Bacillota</taxon>
        <taxon>Bacilli</taxon>
        <taxon>Bacillales</taxon>
        <taxon>Bacillaceae</taxon>
        <taxon>Bacillus</taxon>
        <taxon>Bacillus cereus group</taxon>
    </lineage>
</organism>
<evidence type="ECO:0000313" key="2">
    <source>
        <dbReference type="EMBL" id="AHA71030.1"/>
    </source>
</evidence>